<dbReference type="InterPro" id="IPR050739">
    <property type="entry name" value="MFP"/>
</dbReference>
<comment type="caution">
    <text evidence="9">The sequence shown here is derived from an EMBL/GenBank/DDBJ whole genome shotgun (WGS) entry which is preliminary data.</text>
</comment>
<keyword evidence="6 7" id="KW-0472">Membrane</keyword>
<dbReference type="RefSeq" id="WP_187079743.1">
    <property type="nucleotide sequence ID" value="NZ_JACORU010000001.1"/>
</dbReference>
<feature type="transmembrane region" description="Helical" evidence="7">
    <location>
        <begin position="425"/>
        <end position="444"/>
    </location>
</feature>
<dbReference type="EMBL" id="JACORU010000001">
    <property type="protein sequence ID" value="MBC5763287.1"/>
    <property type="molecule type" value="Genomic_DNA"/>
</dbReference>
<feature type="transmembrane region" description="Helical" evidence="7">
    <location>
        <begin position="258"/>
        <end position="278"/>
    </location>
</feature>
<proteinExistence type="inferred from homology"/>
<evidence type="ECO:0000256" key="2">
    <source>
        <dbReference type="ARBA" id="ARBA00004141"/>
    </source>
</evidence>
<feature type="domain" description="Peptidase M50" evidence="8">
    <location>
        <begin position="207"/>
        <end position="296"/>
    </location>
</feature>
<accession>A0A923M348</accession>
<feature type="transmembrane region" description="Helical" evidence="7">
    <location>
        <begin position="151"/>
        <end position="175"/>
    </location>
</feature>
<keyword evidence="5 7" id="KW-1133">Transmembrane helix</keyword>
<evidence type="ECO:0000256" key="1">
    <source>
        <dbReference type="ARBA" id="ARBA00001947"/>
    </source>
</evidence>
<comment type="cofactor">
    <cofactor evidence="1">
        <name>Zn(2+)</name>
        <dbReference type="ChEBI" id="CHEBI:29105"/>
    </cofactor>
</comment>
<gene>
    <name evidence="9" type="ORF">H8R02_02410</name>
</gene>
<feature type="transmembrane region" description="Helical" evidence="7">
    <location>
        <begin position="187"/>
        <end position="208"/>
    </location>
</feature>
<reference evidence="9" key="1">
    <citation type="submission" date="2020-08" db="EMBL/GenBank/DDBJ databases">
        <title>Ramlibacter sp. GTP1 16S ribosomal RNA gene genome sequencing and assembly.</title>
        <authorList>
            <person name="Kang M."/>
        </authorList>
    </citation>
    <scope>NUCLEOTIDE SEQUENCE</scope>
    <source>
        <strain evidence="9">GTP1</strain>
    </source>
</reference>
<feature type="transmembrane region" description="Helical" evidence="7">
    <location>
        <begin position="284"/>
        <end position="304"/>
    </location>
</feature>
<dbReference type="GO" id="GO:0016020">
    <property type="term" value="C:membrane"/>
    <property type="evidence" value="ECO:0007669"/>
    <property type="project" value="UniProtKB-SubCell"/>
</dbReference>
<evidence type="ECO:0000313" key="10">
    <source>
        <dbReference type="Proteomes" id="UP000596827"/>
    </source>
</evidence>
<feature type="transmembrane region" description="Helical" evidence="7">
    <location>
        <begin position="220"/>
        <end position="238"/>
    </location>
</feature>
<dbReference type="GO" id="GO:0006508">
    <property type="term" value="P:proteolysis"/>
    <property type="evidence" value="ECO:0007669"/>
    <property type="project" value="InterPro"/>
</dbReference>
<evidence type="ECO:0000259" key="8">
    <source>
        <dbReference type="Pfam" id="PF02163"/>
    </source>
</evidence>
<evidence type="ECO:0000256" key="4">
    <source>
        <dbReference type="ARBA" id="ARBA00022692"/>
    </source>
</evidence>
<organism evidence="9 10">
    <name type="scientific">Ramlibacter albus</name>
    <dbReference type="NCBI Taxonomy" id="2079448"/>
    <lineage>
        <taxon>Bacteria</taxon>
        <taxon>Pseudomonadati</taxon>
        <taxon>Pseudomonadota</taxon>
        <taxon>Betaproteobacteria</taxon>
        <taxon>Burkholderiales</taxon>
        <taxon>Comamonadaceae</taxon>
        <taxon>Ramlibacter</taxon>
    </lineage>
</organism>
<evidence type="ECO:0000256" key="7">
    <source>
        <dbReference type="SAM" id="Phobius"/>
    </source>
</evidence>
<protein>
    <submittedName>
        <fullName evidence="9">HlyD family efflux transporter periplasmic adaptor subunit</fullName>
    </submittedName>
</protein>
<comment type="subcellular location">
    <subcellularLocation>
        <location evidence="2">Membrane</location>
        <topology evidence="2">Multi-pass membrane protein</topology>
    </subcellularLocation>
</comment>
<keyword evidence="10" id="KW-1185">Reference proteome</keyword>
<dbReference type="Proteomes" id="UP000596827">
    <property type="component" value="Unassembled WGS sequence"/>
</dbReference>
<dbReference type="InterPro" id="IPR008915">
    <property type="entry name" value="Peptidase_M50"/>
</dbReference>
<evidence type="ECO:0000256" key="6">
    <source>
        <dbReference type="ARBA" id="ARBA00023136"/>
    </source>
</evidence>
<evidence type="ECO:0000256" key="3">
    <source>
        <dbReference type="ARBA" id="ARBA00007931"/>
    </source>
</evidence>
<evidence type="ECO:0000256" key="5">
    <source>
        <dbReference type="ARBA" id="ARBA00022989"/>
    </source>
</evidence>
<dbReference type="AlphaFoldDB" id="A0A923M348"/>
<comment type="similarity">
    <text evidence="3">Belongs to the peptidase M50B family.</text>
</comment>
<dbReference type="PANTHER" id="PTHR30386">
    <property type="entry name" value="MEMBRANE FUSION SUBUNIT OF EMRAB-TOLC MULTIDRUG EFFLUX PUMP"/>
    <property type="match status" value="1"/>
</dbReference>
<feature type="transmembrane region" description="Helical" evidence="7">
    <location>
        <begin position="385"/>
        <end position="404"/>
    </location>
</feature>
<sequence>MSLALSIGQDPAKAPLPGLREDLHVQRVGTFHDGSPRYRIHDALRNKYFELGLFDVEMLAQWRAGDNAAVVAQRTSEQVGAPVDPQEVLVLRDFLVRHQLVDTTSRADFMVLQQMWQRRQSHWAMWLLHHYLFFRLPLVRPDAWLVRMLPVARRLVSAPALVLLAVLAVVTPFLLAREWNDYTEAFAGLLTFNGIVASAAAAFFAKILHELGHAFVARHYGVRVPVMGLAFLVLWPVLYTDTSDSWKLQDHKARFRIAAAGIVTELAIALVCLFLWTLAPPGGLRSALFFLSTTSILITLSINASPFMRFDGYFLLSDALDFPNLHERSGDMARWWTRRLLWGLQRPAPESNGRKLDTFLIAFALMTWTYRAVVFLGIAALVYYAFFKLLGILLMLVEVGWFIFRPVVSEGTALWKLRKELHPRWLRLAAVVCVFLGGLTLFAWSGESRAPALRIAAEESRLYAPSPARIGAVHVRPGQGVQPGQTLIELQAPDLAYRAQASAIRIERTNGELSRIPASDRQRERALVLQEELAQALAEQQAVASELALMTIRATHAGRVVDMPPDLVPGRWVSPKRLLGRVVDSQRAQVRAWVSETQVRRLHVGDEVSFVPRHGEESIEKGRIVRIDTTGSRVLPHPLLEGRHGGDLTATADARGEWQLRETIYQVDVQLAGPAPQQVEAGRLVVPTGVWESLASALRHGMTVLVRESSF</sequence>
<name>A0A923M348_9BURK</name>
<dbReference type="Gene3D" id="2.40.30.170">
    <property type="match status" value="1"/>
</dbReference>
<keyword evidence="4 7" id="KW-0812">Transmembrane</keyword>
<evidence type="ECO:0000313" key="9">
    <source>
        <dbReference type="EMBL" id="MBC5763287.1"/>
    </source>
</evidence>
<dbReference type="Pfam" id="PF02163">
    <property type="entry name" value="Peptidase_M50"/>
    <property type="match status" value="1"/>
</dbReference>